<keyword evidence="2" id="KW-1133">Transmembrane helix</keyword>
<keyword evidence="2" id="KW-0812">Transmembrane</keyword>
<evidence type="ECO:0000313" key="6">
    <source>
        <dbReference type="Proteomes" id="UP001431572"/>
    </source>
</evidence>
<accession>A0A8T7M7T4</accession>
<proteinExistence type="predicted"/>
<name>A0A8T7M7T4_9CHLR</name>
<feature type="region of interest" description="Disordered" evidence="1">
    <location>
        <begin position="1"/>
        <end position="39"/>
    </location>
</feature>
<dbReference type="Proteomes" id="UP001431572">
    <property type="component" value="Chromosome 2"/>
</dbReference>
<reference evidence="4" key="2">
    <citation type="journal article" date="2024" name="Nature">
        <title>Anoxygenic phototroph of the Chloroflexota uses a type I reaction centre.</title>
        <authorList>
            <person name="Tsuji J.M."/>
            <person name="Shaw N.A."/>
            <person name="Nagashima S."/>
            <person name="Venkiteswaran J.J."/>
            <person name="Schiff S.L."/>
            <person name="Watanabe T."/>
            <person name="Fukui M."/>
            <person name="Hanada S."/>
            <person name="Tank M."/>
            <person name="Neufeld J.D."/>
        </authorList>
    </citation>
    <scope>NUCLEOTIDE SEQUENCE</scope>
    <source>
        <strain evidence="4">L227-S17</strain>
    </source>
</reference>
<keyword evidence="2" id="KW-0472">Membrane</keyword>
<evidence type="ECO:0000313" key="3">
    <source>
        <dbReference type="EMBL" id="NWJ48205.1"/>
    </source>
</evidence>
<feature type="compositionally biased region" description="Polar residues" evidence="1">
    <location>
        <begin position="9"/>
        <end position="20"/>
    </location>
</feature>
<dbReference type="EMBL" id="CP128400">
    <property type="protein sequence ID" value="WJW68141.1"/>
    <property type="molecule type" value="Genomic_DNA"/>
</dbReference>
<gene>
    <name evidence="3" type="ORF">HXX08_20310</name>
    <name evidence="4" type="ORF">OZ401_003745</name>
</gene>
<feature type="transmembrane region" description="Helical" evidence="2">
    <location>
        <begin position="116"/>
        <end position="135"/>
    </location>
</feature>
<organism evidence="3 5">
    <name type="scientific">Candidatus Chlorohelix allophototropha</name>
    <dbReference type="NCBI Taxonomy" id="3003348"/>
    <lineage>
        <taxon>Bacteria</taxon>
        <taxon>Bacillati</taxon>
        <taxon>Chloroflexota</taxon>
        <taxon>Chloroflexia</taxon>
        <taxon>Candidatus Chloroheliales</taxon>
        <taxon>Candidatus Chloroheliaceae</taxon>
        <taxon>Candidatus Chlorohelix</taxon>
    </lineage>
</organism>
<evidence type="ECO:0000313" key="4">
    <source>
        <dbReference type="EMBL" id="WJW68141.1"/>
    </source>
</evidence>
<dbReference type="Proteomes" id="UP000521676">
    <property type="component" value="Unassembled WGS sequence"/>
</dbReference>
<dbReference type="EMBL" id="JACATZ010000003">
    <property type="protein sequence ID" value="NWJ48205.1"/>
    <property type="molecule type" value="Genomic_DNA"/>
</dbReference>
<keyword evidence="6" id="KW-1185">Reference proteome</keyword>
<evidence type="ECO:0000256" key="1">
    <source>
        <dbReference type="SAM" id="MobiDB-lite"/>
    </source>
</evidence>
<evidence type="ECO:0000313" key="5">
    <source>
        <dbReference type="Proteomes" id="UP000521676"/>
    </source>
</evidence>
<evidence type="ECO:0000256" key="2">
    <source>
        <dbReference type="SAM" id="Phobius"/>
    </source>
</evidence>
<dbReference type="RefSeq" id="WP_341470046.1">
    <property type="nucleotide sequence ID" value="NZ_CP128400.1"/>
</dbReference>
<reference evidence="3 5" key="1">
    <citation type="submission" date="2020-06" db="EMBL/GenBank/DDBJ databases">
        <title>Anoxygenic phototrophic Chloroflexota member uses a Type I reaction center.</title>
        <authorList>
            <person name="Tsuji J.M."/>
            <person name="Shaw N.A."/>
            <person name="Nagashima S."/>
            <person name="Venkiteswaran J."/>
            <person name="Schiff S.L."/>
            <person name="Hanada S."/>
            <person name="Tank M."/>
            <person name="Neufeld J.D."/>
        </authorList>
    </citation>
    <scope>NUCLEOTIDE SEQUENCE [LARGE SCALE GENOMIC DNA]</scope>
    <source>
        <strain evidence="3">L227-S17</strain>
    </source>
</reference>
<dbReference type="AlphaFoldDB" id="A0A8T7M7T4"/>
<feature type="transmembrane region" description="Helical" evidence="2">
    <location>
        <begin position="56"/>
        <end position="78"/>
    </location>
</feature>
<feature type="transmembrane region" description="Helical" evidence="2">
    <location>
        <begin position="84"/>
        <end position="104"/>
    </location>
</feature>
<sequence length="137" mass="14529">MAKSKRSLKQTQELGASPQITKRAATPGGQPPLNTSNEEKQTVDIRILSWFGNNNWLLALMNLGAAIAMFVLGGTALITGGFGLFLPLGFGLLGLRFVVVFLEVALQLQLGGTGKILKTGLPLIALIFLVIGLSLKI</sequence>
<protein>
    <submittedName>
        <fullName evidence="3">Uncharacterized protein</fullName>
    </submittedName>
</protein>